<dbReference type="GO" id="GO:0008270">
    <property type="term" value="F:zinc ion binding"/>
    <property type="evidence" value="ECO:0007669"/>
    <property type="project" value="UniProtKB-KW"/>
</dbReference>
<evidence type="ECO:0000256" key="6">
    <source>
        <dbReference type="ARBA" id="ARBA00023163"/>
    </source>
</evidence>
<evidence type="ECO:0000256" key="2">
    <source>
        <dbReference type="ARBA" id="ARBA00022771"/>
    </source>
</evidence>
<dbReference type="InterPro" id="IPR001628">
    <property type="entry name" value="Znf_hrmn_rcpt"/>
</dbReference>
<sequence>MANKDLDRCLVCDDIAIGLNFGVPTCMPCKAFFRRNAVKLGTHEFICQNDGDCIITYKYRRSCNCCRLAKCFRVGM</sequence>
<evidence type="ECO:0000256" key="3">
    <source>
        <dbReference type="ARBA" id="ARBA00022833"/>
    </source>
</evidence>
<evidence type="ECO:0000256" key="1">
    <source>
        <dbReference type="ARBA" id="ARBA00022723"/>
    </source>
</evidence>
<dbReference type="PROSITE" id="PS51030">
    <property type="entry name" value="NUCLEAR_REC_DBD_2"/>
    <property type="match status" value="1"/>
</dbReference>
<evidence type="ECO:0000259" key="9">
    <source>
        <dbReference type="PROSITE" id="PS51030"/>
    </source>
</evidence>
<dbReference type="InterPro" id="IPR013088">
    <property type="entry name" value="Znf_NHR/GATA"/>
</dbReference>
<evidence type="ECO:0000256" key="8">
    <source>
        <dbReference type="ARBA" id="ARBA00023242"/>
    </source>
</evidence>
<accession>A0A815T846</accession>
<keyword evidence="1" id="KW-0479">Metal-binding</keyword>
<evidence type="ECO:0000313" key="11">
    <source>
        <dbReference type="EMBL" id="CAF4118043.1"/>
    </source>
</evidence>
<feature type="domain" description="Nuclear receptor" evidence="9">
    <location>
        <begin position="6"/>
        <end position="76"/>
    </location>
</feature>
<organism evidence="10 12">
    <name type="scientific">Rotaria sordida</name>
    <dbReference type="NCBI Taxonomy" id="392033"/>
    <lineage>
        <taxon>Eukaryota</taxon>
        <taxon>Metazoa</taxon>
        <taxon>Spiralia</taxon>
        <taxon>Gnathifera</taxon>
        <taxon>Rotifera</taxon>
        <taxon>Eurotatoria</taxon>
        <taxon>Bdelloidea</taxon>
        <taxon>Philodinida</taxon>
        <taxon>Philodinidae</taxon>
        <taxon>Rotaria</taxon>
    </lineage>
</organism>
<dbReference type="PROSITE" id="PS00031">
    <property type="entry name" value="NUCLEAR_REC_DBD_1"/>
    <property type="match status" value="1"/>
</dbReference>
<keyword evidence="2" id="KW-0863">Zinc-finger</keyword>
<dbReference type="GO" id="GO:0043565">
    <property type="term" value="F:sequence-specific DNA binding"/>
    <property type="evidence" value="ECO:0007669"/>
    <property type="project" value="InterPro"/>
</dbReference>
<evidence type="ECO:0000313" key="10">
    <source>
        <dbReference type="EMBL" id="CAF1504454.1"/>
    </source>
</evidence>
<proteinExistence type="predicted"/>
<dbReference type="PANTHER" id="PTHR48092">
    <property type="entry name" value="KNIRPS-RELATED PROTEIN-RELATED"/>
    <property type="match status" value="1"/>
</dbReference>
<name>A0A815T846_9BILA</name>
<evidence type="ECO:0000256" key="4">
    <source>
        <dbReference type="ARBA" id="ARBA00023015"/>
    </source>
</evidence>
<keyword evidence="5" id="KW-0238">DNA-binding</keyword>
<keyword evidence="4" id="KW-0805">Transcription regulation</keyword>
<evidence type="ECO:0000256" key="5">
    <source>
        <dbReference type="ARBA" id="ARBA00023125"/>
    </source>
</evidence>
<dbReference type="EMBL" id="CAJNOT010007308">
    <property type="protein sequence ID" value="CAF1504454.1"/>
    <property type="molecule type" value="Genomic_DNA"/>
</dbReference>
<keyword evidence="6" id="KW-0804">Transcription</keyword>
<dbReference type="GO" id="GO:0003700">
    <property type="term" value="F:DNA-binding transcription factor activity"/>
    <property type="evidence" value="ECO:0007669"/>
    <property type="project" value="InterPro"/>
</dbReference>
<dbReference type="EMBL" id="CAJOBD010008661">
    <property type="protein sequence ID" value="CAF4118043.1"/>
    <property type="molecule type" value="Genomic_DNA"/>
</dbReference>
<protein>
    <recommendedName>
        <fullName evidence="9">Nuclear receptor domain-containing protein</fullName>
    </recommendedName>
</protein>
<keyword evidence="7" id="KW-0675">Receptor</keyword>
<keyword evidence="3" id="KW-0862">Zinc</keyword>
<dbReference type="InterPro" id="IPR050200">
    <property type="entry name" value="Nuclear_hormone_rcpt_NR3"/>
</dbReference>
<keyword evidence="8" id="KW-0539">Nucleus</keyword>
<feature type="non-terminal residue" evidence="10">
    <location>
        <position position="1"/>
    </location>
</feature>
<dbReference type="AlphaFoldDB" id="A0A815T846"/>
<gene>
    <name evidence="11" type="ORF">JBS370_LOCUS32502</name>
    <name evidence="10" type="ORF">ZHD862_LOCUS37604</name>
</gene>
<dbReference type="Proteomes" id="UP000663836">
    <property type="component" value="Unassembled WGS sequence"/>
</dbReference>
<evidence type="ECO:0000256" key="7">
    <source>
        <dbReference type="ARBA" id="ARBA00023170"/>
    </source>
</evidence>
<evidence type="ECO:0000313" key="12">
    <source>
        <dbReference type="Proteomes" id="UP000663864"/>
    </source>
</evidence>
<dbReference type="Gene3D" id="3.30.50.10">
    <property type="entry name" value="Erythroid Transcription Factor GATA-1, subunit A"/>
    <property type="match status" value="1"/>
</dbReference>
<dbReference type="Pfam" id="PF00105">
    <property type="entry name" value="zf-C4"/>
    <property type="match status" value="1"/>
</dbReference>
<reference evidence="10" key="1">
    <citation type="submission" date="2021-02" db="EMBL/GenBank/DDBJ databases">
        <authorList>
            <person name="Nowell W R."/>
        </authorList>
    </citation>
    <scope>NUCLEOTIDE SEQUENCE</scope>
</reference>
<dbReference type="Proteomes" id="UP000663864">
    <property type="component" value="Unassembled WGS sequence"/>
</dbReference>
<dbReference type="SUPFAM" id="SSF57716">
    <property type="entry name" value="Glucocorticoid receptor-like (DNA-binding domain)"/>
    <property type="match status" value="1"/>
</dbReference>
<comment type="caution">
    <text evidence="10">The sequence shown here is derived from an EMBL/GenBank/DDBJ whole genome shotgun (WGS) entry which is preliminary data.</text>
</comment>
<dbReference type="SMART" id="SM00399">
    <property type="entry name" value="ZnF_C4"/>
    <property type="match status" value="1"/>
</dbReference>
<dbReference type="PRINTS" id="PR00047">
    <property type="entry name" value="STROIDFINGER"/>
</dbReference>